<keyword evidence="3" id="KW-0309">Germination</keyword>
<comment type="subcellular location">
    <subcellularLocation>
        <location evidence="1">Membrane</location>
        <topology evidence="1">Lipid-anchor</topology>
    </subcellularLocation>
</comment>
<keyword evidence="7" id="KW-0449">Lipoprotein</keyword>
<accession>A0A2V5K6N7</accession>
<keyword evidence="11" id="KW-1185">Reference proteome</keyword>
<dbReference type="Pfam" id="PF05504">
    <property type="entry name" value="Spore_GerAC"/>
    <property type="match status" value="1"/>
</dbReference>
<comment type="caution">
    <text evidence="10">The sequence shown here is derived from an EMBL/GenBank/DDBJ whole genome shotgun (WGS) entry which is preliminary data.</text>
</comment>
<evidence type="ECO:0000259" key="9">
    <source>
        <dbReference type="Pfam" id="PF25198"/>
    </source>
</evidence>
<protein>
    <submittedName>
        <fullName evidence="10">Ger(X)C family spore germination protein</fullName>
    </submittedName>
</protein>
<evidence type="ECO:0000256" key="5">
    <source>
        <dbReference type="ARBA" id="ARBA00023136"/>
    </source>
</evidence>
<evidence type="ECO:0000256" key="1">
    <source>
        <dbReference type="ARBA" id="ARBA00004635"/>
    </source>
</evidence>
<dbReference type="Proteomes" id="UP000247476">
    <property type="component" value="Unassembled WGS sequence"/>
</dbReference>
<dbReference type="InterPro" id="IPR057336">
    <property type="entry name" value="GerAC_N"/>
</dbReference>
<keyword evidence="6" id="KW-0564">Palmitate</keyword>
<evidence type="ECO:0000256" key="3">
    <source>
        <dbReference type="ARBA" id="ARBA00022544"/>
    </source>
</evidence>
<evidence type="ECO:0000256" key="2">
    <source>
        <dbReference type="ARBA" id="ARBA00007886"/>
    </source>
</evidence>
<evidence type="ECO:0000256" key="4">
    <source>
        <dbReference type="ARBA" id="ARBA00022729"/>
    </source>
</evidence>
<evidence type="ECO:0000313" key="11">
    <source>
        <dbReference type="Proteomes" id="UP000247476"/>
    </source>
</evidence>
<gene>
    <name evidence="10" type="ORF">DLM86_10395</name>
</gene>
<evidence type="ECO:0000259" key="8">
    <source>
        <dbReference type="Pfam" id="PF05504"/>
    </source>
</evidence>
<dbReference type="Gene3D" id="3.30.300.210">
    <property type="entry name" value="Nutrient germinant receptor protein C, domain 3"/>
    <property type="match status" value="1"/>
</dbReference>
<evidence type="ECO:0000256" key="6">
    <source>
        <dbReference type="ARBA" id="ARBA00023139"/>
    </source>
</evidence>
<feature type="domain" description="Spore germination GerAC-like C-terminal" evidence="8">
    <location>
        <begin position="225"/>
        <end position="387"/>
    </location>
</feature>
<organism evidence="10 11">
    <name type="scientific">Paenibacillus flagellatus</name>
    <dbReference type="NCBI Taxonomy" id="2211139"/>
    <lineage>
        <taxon>Bacteria</taxon>
        <taxon>Bacillati</taxon>
        <taxon>Bacillota</taxon>
        <taxon>Bacilli</taxon>
        <taxon>Bacillales</taxon>
        <taxon>Paenibacillaceae</taxon>
        <taxon>Paenibacillus</taxon>
    </lineage>
</organism>
<evidence type="ECO:0000256" key="7">
    <source>
        <dbReference type="ARBA" id="ARBA00023288"/>
    </source>
</evidence>
<dbReference type="InterPro" id="IPR046953">
    <property type="entry name" value="Spore_GerAC-like_C"/>
</dbReference>
<evidence type="ECO:0000313" key="10">
    <source>
        <dbReference type="EMBL" id="PYI54948.1"/>
    </source>
</evidence>
<dbReference type="OrthoDB" id="9816067at2"/>
<dbReference type="NCBIfam" id="TIGR02887">
    <property type="entry name" value="spore_ger_x_C"/>
    <property type="match status" value="1"/>
</dbReference>
<dbReference type="PANTHER" id="PTHR35789:SF1">
    <property type="entry name" value="SPORE GERMINATION PROTEIN B3"/>
    <property type="match status" value="1"/>
</dbReference>
<dbReference type="EMBL" id="QJVJ01000004">
    <property type="protein sequence ID" value="PYI54948.1"/>
    <property type="molecule type" value="Genomic_DNA"/>
</dbReference>
<proteinExistence type="inferred from homology"/>
<sequence length="398" mass="44482">MPPKRTALLLSILALALLSGCWSRKEINEIQIITGVGIDKVDEVYLLTLQAANAGAISPMGGGRQSATVNTFEMRAESVMKAMRKLTTISPREMYFSHIRALVIGESVARDGVRDVLDVFLRDYQFRPDFYVLVTKEVRANEVMNVLSPLEPIPANKLFKTLETAQQYWAPAIGVHLDHFVDDLIREGVEPVLQGVTISGEPSKGKTTDNIKMTLPDTYLKFGKLGVFRNDRLVGWLNEEESAGYNYIVNDVEGTVSVLPCESGGQVAIETIRSRTKLTGSVAGGKPEMIVEIWAEGNVGDVECRIDLSKTRSIYELERKAEQSIKHAVDMAVKAARDTYKSDIFGFGQTLYRDRPKEWKKMKPNWEKVYPTVSVSTKVDVKLRRSGKIGKSFIQEMK</sequence>
<dbReference type="PROSITE" id="PS51257">
    <property type="entry name" value="PROKAR_LIPOPROTEIN"/>
    <property type="match status" value="1"/>
</dbReference>
<dbReference type="InterPro" id="IPR038501">
    <property type="entry name" value="Spore_GerAC_C_sf"/>
</dbReference>
<dbReference type="AlphaFoldDB" id="A0A2V5K6N7"/>
<reference evidence="10 11" key="1">
    <citation type="submission" date="2018-05" db="EMBL/GenBank/DDBJ databases">
        <title>Paenibacillus flagellatus sp. nov., isolated from selenium mineral soil.</title>
        <authorList>
            <person name="Dai X."/>
        </authorList>
    </citation>
    <scope>NUCLEOTIDE SEQUENCE [LARGE SCALE GENOMIC DNA]</scope>
    <source>
        <strain evidence="10 11">DXL2</strain>
    </source>
</reference>
<dbReference type="RefSeq" id="WP_110839942.1">
    <property type="nucleotide sequence ID" value="NZ_QJVJ01000004.1"/>
</dbReference>
<dbReference type="GO" id="GO:0009847">
    <property type="term" value="P:spore germination"/>
    <property type="evidence" value="ECO:0007669"/>
    <property type="project" value="InterPro"/>
</dbReference>
<dbReference type="GO" id="GO:0016020">
    <property type="term" value="C:membrane"/>
    <property type="evidence" value="ECO:0007669"/>
    <property type="project" value="UniProtKB-SubCell"/>
</dbReference>
<keyword evidence="5" id="KW-0472">Membrane</keyword>
<comment type="similarity">
    <text evidence="2">Belongs to the GerABKC lipoprotein family.</text>
</comment>
<name>A0A2V5K6N7_9BACL</name>
<keyword evidence="4" id="KW-0732">Signal</keyword>
<dbReference type="Pfam" id="PF25198">
    <property type="entry name" value="Spore_GerAC_N"/>
    <property type="match status" value="1"/>
</dbReference>
<feature type="domain" description="Spore germination protein N-terminal" evidence="9">
    <location>
        <begin position="24"/>
        <end position="197"/>
    </location>
</feature>
<dbReference type="InterPro" id="IPR008844">
    <property type="entry name" value="Spore_GerAC-like"/>
</dbReference>
<dbReference type="PANTHER" id="PTHR35789">
    <property type="entry name" value="SPORE GERMINATION PROTEIN B3"/>
    <property type="match status" value="1"/>
</dbReference>